<name>A0A182EVP4_ONCOC</name>
<evidence type="ECO:0000313" key="2">
    <source>
        <dbReference type="Proteomes" id="UP000271087"/>
    </source>
</evidence>
<accession>A0A182EVP4</accession>
<organism evidence="3">
    <name type="scientific">Onchocerca ochengi</name>
    <name type="common">Filarial nematode worm</name>
    <dbReference type="NCBI Taxonomy" id="42157"/>
    <lineage>
        <taxon>Eukaryota</taxon>
        <taxon>Metazoa</taxon>
        <taxon>Ecdysozoa</taxon>
        <taxon>Nematoda</taxon>
        <taxon>Chromadorea</taxon>
        <taxon>Rhabditida</taxon>
        <taxon>Spirurina</taxon>
        <taxon>Spiruromorpha</taxon>
        <taxon>Filarioidea</taxon>
        <taxon>Onchocercidae</taxon>
        <taxon>Onchocerca</taxon>
    </lineage>
</organism>
<dbReference type="WBParaSite" id="nOo.2.0.1.t12235-RA">
    <property type="protein sequence ID" value="nOo.2.0.1.t12235-RA"/>
    <property type="gene ID" value="nOo.2.0.1.g12235"/>
</dbReference>
<reference evidence="1 2" key="2">
    <citation type="submission" date="2018-08" db="EMBL/GenBank/DDBJ databases">
        <authorList>
            <person name="Laetsch R D."/>
            <person name="Stevens L."/>
            <person name="Kumar S."/>
            <person name="Blaxter L. M."/>
        </authorList>
    </citation>
    <scope>NUCLEOTIDE SEQUENCE [LARGE SCALE GENOMIC DNA]</scope>
</reference>
<evidence type="ECO:0000313" key="3">
    <source>
        <dbReference type="WBParaSite" id="nOo.2.0.1.t12235-RA"/>
    </source>
</evidence>
<gene>
    <name evidence="1" type="ORF">NOO_LOCUS12235</name>
</gene>
<proteinExistence type="predicted"/>
<sequence length="29" mass="3607">FNILIQLLFSRTIFSYDNWNPKYVEICLR</sequence>
<keyword evidence="2" id="KW-1185">Reference proteome</keyword>
<reference evidence="3" key="1">
    <citation type="submission" date="2016-06" db="UniProtKB">
        <authorList>
            <consortium name="WormBaseParasite"/>
        </authorList>
    </citation>
    <scope>IDENTIFICATION</scope>
</reference>
<dbReference type="AlphaFoldDB" id="A0A182EVP4"/>
<dbReference type="EMBL" id="UYRW01010033">
    <property type="protein sequence ID" value="VDM98415.1"/>
    <property type="molecule type" value="Genomic_DNA"/>
</dbReference>
<dbReference type="Proteomes" id="UP000271087">
    <property type="component" value="Unassembled WGS sequence"/>
</dbReference>
<protein>
    <submittedName>
        <fullName evidence="1 3">Uncharacterized protein</fullName>
    </submittedName>
</protein>
<evidence type="ECO:0000313" key="1">
    <source>
        <dbReference type="EMBL" id="VDM98415.1"/>
    </source>
</evidence>